<dbReference type="GO" id="GO:0000716">
    <property type="term" value="P:transcription-coupled nucleotide-excision repair, DNA damage recognition"/>
    <property type="evidence" value="ECO:0007669"/>
    <property type="project" value="UniProtKB-UniRule"/>
</dbReference>
<evidence type="ECO:0000256" key="7">
    <source>
        <dbReference type="ARBA" id="ARBA00022840"/>
    </source>
</evidence>
<dbReference type="RefSeq" id="WP_051238571.1">
    <property type="nucleotide sequence ID" value="NZ_LR134473.1"/>
</dbReference>
<dbReference type="InterPro" id="IPR047112">
    <property type="entry name" value="RecG/Mfd"/>
</dbReference>
<dbReference type="OrthoDB" id="9804325at2"/>
<dbReference type="Gene3D" id="3.40.50.300">
    <property type="entry name" value="P-loop containing nucleotide triphosphate hydrolases"/>
    <property type="match status" value="2"/>
</dbReference>
<dbReference type="Pfam" id="PF00270">
    <property type="entry name" value="DEAD"/>
    <property type="match status" value="1"/>
</dbReference>
<keyword evidence="3 13" id="KW-0547">Nucleotide-binding</keyword>
<dbReference type="Gene3D" id="3.90.1150.50">
    <property type="entry name" value="Transcription-repair-coupling factor, D7 domain"/>
    <property type="match status" value="1"/>
</dbReference>
<evidence type="ECO:0000256" key="11">
    <source>
        <dbReference type="ARBA" id="ARBA00061399"/>
    </source>
</evidence>
<dbReference type="Pfam" id="PF17757">
    <property type="entry name" value="UvrB_inter"/>
    <property type="match status" value="1"/>
</dbReference>
<accession>A0A448NVC4</accession>
<dbReference type="InterPro" id="IPR014001">
    <property type="entry name" value="Helicase_ATP-bd"/>
</dbReference>
<evidence type="ECO:0000256" key="10">
    <source>
        <dbReference type="ARBA" id="ARBA00061104"/>
    </source>
</evidence>
<protein>
    <recommendedName>
        <fullName evidence="12 13">Transcription-repair-coupling factor</fullName>
        <shortName evidence="13">TRCF</shortName>
        <ecNumber evidence="13">3.6.4.-</ecNumber>
    </recommendedName>
</protein>
<dbReference type="STRING" id="1122997.GCA_000425285_02349"/>
<dbReference type="GO" id="GO:0005524">
    <property type="term" value="F:ATP binding"/>
    <property type="evidence" value="ECO:0007669"/>
    <property type="project" value="UniProtKB-UniRule"/>
</dbReference>
<dbReference type="Pfam" id="PF00271">
    <property type="entry name" value="Helicase_C"/>
    <property type="match status" value="1"/>
</dbReference>
<keyword evidence="7 13" id="KW-0067">ATP-binding</keyword>
<dbReference type="Proteomes" id="UP000277858">
    <property type="component" value="Chromosome"/>
</dbReference>
<keyword evidence="8 13" id="KW-0238">DNA-binding</keyword>
<dbReference type="EC" id="3.6.4.-" evidence="13"/>
<dbReference type="InterPro" id="IPR011545">
    <property type="entry name" value="DEAD/DEAH_box_helicase_dom"/>
</dbReference>
<keyword evidence="4 13" id="KW-0227">DNA damage</keyword>
<organism evidence="17 18">
    <name type="scientific">Acidipropionibacterium jensenii</name>
    <dbReference type="NCBI Taxonomy" id="1749"/>
    <lineage>
        <taxon>Bacteria</taxon>
        <taxon>Bacillati</taxon>
        <taxon>Actinomycetota</taxon>
        <taxon>Actinomycetes</taxon>
        <taxon>Propionibacteriales</taxon>
        <taxon>Propionibacteriaceae</taxon>
        <taxon>Acidipropionibacterium</taxon>
    </lineage>
</organism>
<proteinExistence type="inferred from homology"/>
<dbReference type="SMART" id="SM00982">
    <property type="entry name" value="TRCF"/>
    <property type="match status" value="1"/>
</dbReference>
<evidence type="ECO:0000256" key="5">
    <source>
        <dbReference type="ARBA" id="ARBA00022801"/>
    </source>
</evidence>
<evidence type="ECO:0000256" key="13">
    <source>
        <dbReference type="HAMAP-Rule" id="MF_00969"/>
    </source>
</evidence>
<dbReference type="Pfam" id="PF03461">
    <property type="entry name" value="TRCF"/>
    <property type="match status" value="1"/>
</dbReference>
<feature type="domain" description="Helicase ATP-binding" evidence="15">
    <location>
        <begin position="698"/>
        <end position="859"/>
    </location>
</feature>
<evidence type="ECO:0000256" key="3">
    <source>
        <dbReference type="ARBA" id="ARBA00022741"/>
    </source>
</evidence>
<comment type="similarity">
    <text evidence="11 13">In the C-terminal section; belongs to the helicase family. RecG subfamily.</text>
</comment>
<dbReference type="PANTHER" id="PTHR47964:SF1">
    <property type="entry name" value="ATP-DEPENDENT DNA HELICASE HOMOLOG RECG, CHLOROPLASTIC"/>
    <property type="match status" value="1"/>
</dbReference>
<evidence type="ECO:0000256" key="9">
    <source>
        <dbReference type="ARBA" id="ARBA00023204"/>
    </source>
</evidence>
<dbReference type="GO" id="GO:0003678">
    <property type="term" value="F:DNA helicase activity"/>
    <property type="evidence" value="ECO:0007669"/>
    <property type="project" value="TreeGrafter"/>
</dbReference>
<evidence type="ECO:0000256" key="12">
    <source>
        <dbReference type="ARBA" id="ARBA00070128"/>
    </source>
</evidence>
<dbReference type="SMART" id="SM01058">
    <property type="entry name" value="CarD_TRCF"/>
    <property type="match status" value="1"/>
</dbReference>
<keyword evidence="2 13" id="KW-0963">Cytoplasm</keyword>
<dbReference type="Pfam" id="PF02559">
    <property type="entry name" value="CarD_TRCF_RID"/>
    <property type="match status" value="1"/>
</dbReference>
<evidence type="ECO:0000313" key="17">
    <source>
        <dbReference type="EMBL" id="VEI01916.1"/>
    </source>
</evidence>
<dbReference type="SMART" id="SM00490">
    <property type="entry name" value="HELICc"/>
    <property type="match status" value="1"/>
</dbReference>
<dbReference type="InterPro" id="IPR005118">
    <property type="entry name" value="TRCF_C"/>
</dbReference>
<dbReference type="InterPro" id="IPR037235">
    <property type="entry name" value="TRCF-like_C_D7"/>
</dbReference>
<dbReference type="CDD" id="cd17991">
    <property type="entry name" value="DEXHc_TRCF"/>
    <property type="match status" value="1"/>
</dbReference>
<dbReference type="InterPro" id="IPR041471">
    <property type="entry name" value="UvrB_inter"/>
</dbReference>
<gene>
    <name evidence="13 17" type="primary">mfd</name>
    <name evidence="17" type="ORF">NCTC13652_00068</name>
</gene>
<dbReference type="GO" id="GO:0005737">
    <property type="term" value="C:cytoplasm"/>
    <property type="evidence" value="ECO:0007669"/>
    <property type="project" value="UniProtKB-SubCell"/>
</dbReference>
<dbReference type="InterPro" id="IPR003711">
    <property type="entry name" value="CarD-like/TRCF_RID"/>
</dbReference>
<dbReference type="SUPFAM" id="SSF52540">
    <property type="entry name" value="P-loop containing nucleoside triphosphate hydrolases"/>
    <property type="match status" value="3"/>
</dbReference>
<comment type="subcellular location">
    <subcellularLocation>
        <location evidence="1 13">Cytoplasm</location>
    </subcellularLocation>
</comment>
<dbReference type="HAMAP" id="MF_00969">
    <property type="entry name" value="TRCF"/>
    <property type="match status" value="1"/>
</dbReference>
<dbReference type="PANTHER" id="PTHR47964">
    <property type="entry name" value="ATP-DEPENDENT DNA HELICASE HOMOLOG RECG, CHLOROPLASTIC"/>
    <property type="match status" value="1"/>
</dbReference>
<dbReference type="InterPro" id="IPR027417">
    <property type="entry name" value="P-loop_NTPase"/>
</dbReference>
<evidence type="ECO:0000256" key="8">
    <source>
        <dbReference type="ARBA" id="ARBA00023125"/>
    </source>
</evidence>
<dbReference type="InterPro" id="IPR001650">
    <property type="entry name" value="Helicase_C-like"/>
</dbReference>
<sequence length="1244" mass="136168">MSLPGLVSLLSHEPVLARAVRDGLTGHVQTLDLTAAAPSRPAVAAVLADSFEGSGRGLPILMVTSTFRQAEEVTATLESWLTPEEVCYYPAWETLPHERLSPRSDTVGRRLAVLRRLLGTGGQRPPKVVVAPIRAVLQPQVAGLGRIEPVVVRVGQEYDLTRICQDLVDAAYLRVDMVERRGEFAVRGGILDVFPPVLDHPVRIDFFGDEVEEIRSFSVADQRSTDQTVDLVTAAPCRELILSDQVRARARALLPDHPELADMLERIGQGQAVEGMEALIPALVDQVELLLDVLPPESLVLACDPELIRTRAAELVRTSEEFLNAGWAAAATGGDAPIDLAAVGYRGLAEVRHHALDRGMSWWTLSPFSVDLPSSDSAEASQPGEDAGETSAEEPVASSAPDTLDLRLEEVDPWHGDVDSAVSAMSGSLAEGWTVVLAVEGEGLAHRLAELLAEHDVACRLETDLPGALTELDPEEVGGEDTGGAGRLEGESAQTGTGAAPVVHIIRAHQHQGFRSPRLRLVVHGTADLTGQQETADRGTRRMPARRRNQIQPLELKPGELVVHEQHGVGRYVEMIQRTVAGATREYLVIEYAPARRGQPGDRLFVPMDSLDQITRYVGSDSPALDKMGGADWKKRKARAKKAVRKIAAELIKLYAARQATKGHAFGPDSPWQRDLEDAFAYVETPDQLTTIADVKHDMEQVVPMDRLVCGDVGYGKTEIAVRAAFKAVQDGKQVAVLVPTTLLVQQHTQTFSERYAGFPVNVASLSRFQTESQAREVRQGLERGTIDVVVGTHRLLSDTMKFQDLGLVIIDEEQRFGVEHKEALKKLRVDVDVLSMSATPIPRTLEMAVTGIREMSTIATPPEERHPVLTFAGPYDDGQVVAAIRRELAREGQVFFIHNKVSDIEKTAARLRELVPEARVATAHGQMHEKQLEQIMLDFWEQRADVLVCTTIVESGLDISTANTLVVDRADRMGLSQLHQLRGRVGRSRERGYAYFLYPADKPLTETAHDRLSTMAQHTDLGAGMAIAMKDLEIRGAGNLLGGEQSGHIADVGFDLYIRLVGDAVAEFRGDKAEEEPEMRIELPVDANLPVDYVESERLRLEMYKRLAEVRSDQEVDAIRDELLDRYGPLPETVEALLGVARFRLLCRAHGIREVVPTGSSIRFSPLHLPESRAMRLKRLYPGATVKDAAGLILVPKPRTARVGGHPLGGAQLLDWARTVVTEVLSTPQPARAPEQARPAVVG</sequence>
<dbReference type="AlphaFoldDB" id="A0A448NVC4"/>
<dbReference type="Gene3D" id="2.40.10.170">
    <property type="match status" value="1"/>
</dbReference>
<evidence type="ECO:0000256" key="14">
    <source>
        <dbReference type="SAM" id="MobiDB-lite"/>
    </source>
</evidence>
<evidence type="ECO:0000256" key="1">
    <source>
        <dbReference type="ARBA" id="ARBA00004496"/>
    </source>
</evidence>
<dbReference type="FunFam" id="3.40.50.300:FF:000546">
    <property type="entry name" value="Transcription-repair-coupling factor"/>
    <property type="match status" value="1"/>
</dbReference>
<dbReference type="FunFam" id="3.40.50.300:FF:000300">
    <property type="entry name" value="Transcription-repair-coupling factor"/>
    <property type="match status" value="1"/>
</dbReference>
<keyword evidence="18" id="KW-1185">Reference proteome</keyword>
<dbReference type="Gene3D" id="3.30.2060.10">
    <property type="entry name" value="Penicillin-binding protein 1b domain"/>
    <property type="match status" value="1"/>
</dbReference>
<dbReference type="PROSITE" id="PS51192">
    <property type="entry name" value="HELICASE_ATP_BIND_1"/>
    <property type="match status" value="1"/>
</dbReference>
<name>A0A448NVC4_9ACTN</name>
<keyword evidence="6" id="KW-0347">Helicase</keyword>
<evidence type="ECO:0000256" key="4">
    <source>
        <dbReference type="ARBA" id="ARBA00022763"/>
    </source>
</evidence>
<dbReference type="GO" id="GO:0006355">
    <property type="term" value="P:regulation of DNA-templated transcription"/>
    <property type="evidence" value="ECO:0007669"/>
    <property type="project" value="UniProtKB-UniRule"/>
</dbReference>
<evidence type="ECO:0000256" key="6">
    <source>
        <dbReference type="ARBA" id="ARBA00022806"/>
    </source>
</evidence>
<dbReference type="EMBL" id="LR134473">
    <property type="protein sequence ID" value="VEI01916.1"/>
    <property type="molecule type" value="Genomic_DNA"/>
</dbReference>
<comment type="similarity">
    <text evidence="10 13">In the N-terminal section; belongs to the UvrB family.</text>
</comment>
<dbReference type="InterPro" id="IPR004576">
    <property type="entry name" value="Mfd"/>
</dbReference>
<evidence type="ECO:0000259" key="16">
    <source>
        <dbReference type="PROSITE" id="PS51194"/>
    </source>
</evidence>
<dbReference type="Gene3D" id="3.40.50.11180">
    <property type="match status" value="1"/>
</dbReference>
<evidence type="ECO:0000256" key="2">
    <source>
        <dbReference type="ARBA" id="ARBA00022490"/>
    </source>
</evidence>
<dbReference type="PROSITE" id="PS51194">
    <property type="entry name" value="HELICASE_CTER"/>
    <property type="match status" value="1"/>
</dbReference>
<feature type="region of interest" description="Disordered" evidence="14">
    <location>
        <begin position="373"/>
        <end position="402"/>
    </location>
</feature>
<evidence type="ECO:0000259" key="15">
    <source>
        <dbReference type="PROSITE" id="PS51192"/>
    </source>
</evidence>
<reference evidence="17 18" key="1">
    <citation type="submission" date="2018-12" db="EMBL/GenBank/DDBJ databases">
        <authorList>
            <consortium name="Pathogen Informatics"/>
        </authorList>
    </citation>
    <scope>NUCLEOTIDE SEQUENCE [LARGE SCALE GENOMIC DNA]</scope>
    <source>
        <strain evidence="17 18">NCTC13652</strain>
    </source>
</reference>
<dbReference type="InterPro" id="IPR036101">
    <property type="entry name" value="CarD-like/TRCF_RID_sf"/>
</dbReference>
<dbReference type="SMART" id="SM00487">
    <property type="entry name" value="DEXDc"/>
    <property type="match status" value="1"/>
</dbReference>
<comment type="function">
    <text evidence="13">Couples transcription and DNA repair by recognizing RNA polymerase (RNAP) stalled at DNA lesions. Mediates ATP-dependent release of RNAP and its truncated transcript from the DNA, and recruitment of nucleotide excision repair machinery to the damaged site.</text>
</comment>
<feature type="domain" description="Helicase C-terminal" evidence="16">
    <location>
        <begin position="884"/>
        <end position="1034"/>
    </location>
</feature>
<dbReference type="SUPFAM" id="SSF143517">
    <property type="entry name" value="TRCF domain-like"/>
    <property type="match status" value="1"/>
</dbReference>
<keyword evidence="9 13" id="KW-0234">DNA repair</keyword>
<dbReference type="GO" id="GO:0016787">
    <property type="term" value="F:hydrolase activity"/>
    <property type="evidence" value="ECO:0007669"/>
    <property type="project" value="UniProtKB-KW"/>
</dbReference>
<dbReference type="GO" id="GO:0003684">
    <property type="term" value="F:damaged DNA binding"/>
    <property type="evidence" value="ECO:0007669"/>
    <property type="project" value="InterPro"/>
</dbReference>
<dbReference type="SUPFAM" id="SSF141259">
    <property type="entry name" value="CarD-like"/>
    <property type="match status" value="1"/>
</dbReference>
<dbReference type="NCBIfam" id="TIGR00580">
    <property type="entry name" value="mfd"/>
    <property type="match status" value="1"/>
</dbReference>
<keyword evidence="5 13" id="KW-0378">Hydrolase</keyword>
<evidence type="ECO:0000313" key="18">
    <source>
        <dbReference type="Proteomes" id="UP000277858"/>
    </source>
</evidence>